<dbReference type="GO" id="GO:0005524">
    <property type="term" value="F:ATP binding"/>
    <property type="evidence" value="ECO:0007669"/>
    <property type="project" value="UniProtKB-KW"/>
</dbReference>
<comment type="subcellular location">
    <subcellularLocation>
        <location evidence="1">Membrane</location>
        <topology evidence="1">Multi-pass membrane protein</topology>
    </subcellularLocation>
</comment>
<dbReference type="GO" id="GO:0016887">
    <property type="term" value="F:ATP hydrolysis activity"/>
    <property type="evidence" value="ECO:0007669"/>
    <property type="project" value="InterPro"/>
</dbReference>
<dbReference type="InterPro" id="IPR027417">
    <property type="entry name" value="P-loop_NTPase"/>
</dbReference>
<name>A0A382TNK8_9ZZZZ</name>
<dbReference type="EMBL" id="UINC01137995">
    <property type="protein sequence ID" value="SVD23674.1"/>
    <property type="molecule type" value="Genomic_DNA"/>
</dbReference>
<evidence type="ECO:0000256" key="1">
    <source>
        <dbReference type="ARBA" id="ARBA00004141"/>
    </source>
</evidence>
<dbReference type="GO" id="GO:0016020">
    <property type="term" value="C:membrane"/>
    <property type="evidence" value="ECO:0007669"/>
    <property type="project" value="UniProtKB-SubCell"/>
</dbReference>
<dbReference type="InterPro" id="IPR003439">
    <property type="entry name" value="ABC_transporter-like_ATP-bd"/>
</dbReference>
<evidence type="ECO:0000256" key="4">
    <source>
        <dbReference type="ARBA" id="ARBA00022741"/>
    </source>
</evidence>
<dbReference type="GO" id="GO:0015421">
    <property type="term" value="F:ABC-type oligopeptide transporter activity"/>
    <property type="evidence" value="ECO:0007669"/>
    <property type="project" value="TreeGrafter"/>
</dbReference>
<dbReference type="PANTHER" id="PTHR43394:SF1">
    <property type="entry name" value="ATP-BINDING CASSETTE SUB-FAMILY B MEMBER 10, MITOCHONDRIAL"/>
    <property type="match status" value="1"/>
</dbReference>
<keyword evidence="2" id="KW-0813">Transport</keyword>
<keyword evidence="5" id="KW-0067">ATP-binding</keyword>
<evidence type="ECO:0000256" key="6">
    <source>
        <dbReference type="ARBA" id="ARBA00022989"/>
    </source>
</evidence>
<evidence type="ECO:0000259" key="8">
    <source>
        <dbReference type="PROSITE" id="PS50893"/>
    </source>
</evidence>
<dbReference type="PROSITE" id="PS00211">
    <property type="entry name" value="ABC_TRANSPORTER_1"/>
    <property type="match status" value="1"/>
</dbReference>
<feature type="domain" description="ABC transporter" evidence="8">
    <location>
        <begin position="7"/>
        <end position="182"/>
    </location>
</feature>
<dbReference type="InterPro" id="IPR039421">
    <property type="entry name" value="Type_1_exporter"/>
</dbReference>
<accession>A0A382TNK8</accession>
<protein>
    <recommendedName>
        <fullName evidence="8">ABC transporter domain-containing protein</fullName>
    </recommendedName>
</protein>
<feature type="non-terminal residue" evidence="9">
    <location>
        <position position="1"/>
    </location>
</feature>
<dbReference type="PROSITE" id="PS50893">
    <property type="entry name" value="ABC_TRANSPORTER_2"/>
    <property type="match status" value="1"/>
</dbReference>
<dbReference type="Pfam" id="PF00005">
    <property type="entry name" value="ABC_tran"/>
    <property type="match status" value="1"/>
</dbReference>
<proteinExistence type="predicted"/>
<evidence type="ECO:0000313" key="9">
    <source>
        <dbReference type="EMBL" id="SVD23674.1"/>
    </source>
</evidence>
<sequence length="188" mass="21105">QEGEILLDNVNIKKYTLKSLRSLIGIVTQNAILFNDTIKNNILYGSMKVSDEEVLKAIDSSNLNDLINKLPEELNTVIGENGVKLSGGEKQRLSIARAIIKNPEILILDEATASLDSESEKKVHKAIDNIVKNRTVIIIAHRLSTIINADKIIVIDEGKIEEEGTHKELLESNKKYKKLYELQFNDNK</sequence>
<gene>
    <name evidence="9" type="ORF">METZ01_LOCUS376528</name>
</gene>
<evidence type="ECO:0000256" key="2">
    <source>
        <dbReference type="ARBA" id="ARBA00022448"/>
    </source>
</evidence>
<dbReference type="FunFam" id="3.40.50.300:FF:000604">
    <property type="entry name" value="ABC transporter B family member 28"/>
    <property type="match status" value="1"/>
</dbReference>
<keyword evidence="3" id="KW-0812">Transmembrane</keyword>
<evidence type="ECO:0000256" key="7">
    <source>
        <dbReference type="ARBA" id="ARBA00023136"/>
    </source>
</evidence>
<dbReference type="PANTHER" id="PTHR43394">
    <property type="entry name" value="ATP-DEPENDENT PERMEASE MDL1, MITOCHONDRIAL"/>
    <property type="match status" value="1"/>
</dbReference>
<evidence type="ECO:0000256" key="3">
    <source>
        <dbReference type="ARBA" id="ARBA00022692"/>
    </source>
</evidence>
<dbReference type="SUPFAM" id="SSF52540">
    <property type="entry name" value="P-loop containing nucleoside triphosphate hydrolases"/>
    <property type="match status" value="1"/>
</dbReference>
<dbReference type="InterPro" id="IPR017871">
    <property type="entry name" value="ABC_transporter-like_CS"/>
</dbReference>
<keyword evidence="6" id="KW-1133">Transmembrane helix</keyword>
<dbReference type="GO" id="GO:0005737">
    <property type="term" value="C:cytoplasm"/>
    <property type="evidence" value="ECO:0007669"/>
    <property type="project" value="UniProtKB-ARBA"/>
</dbReference>
<keyword evidence="4" id="KW-0547">Nucleotide-binding</keyword>
<evidence type="ECO:0000256" key="5">
    <source>
        <dbReference type="ARBA" id="ARBA00022840"/>
    </source>
</evidence>
<keyword evidence="7" id="KW-0472">Membrane</keyword>
<dbReference type="Gene3D" id="3.40.50.300">
    <property type="entry name" value="P-loop containing nucleotide triphosphate hydrolases"/>
    <property type="match status" value="1"/>
</dbReference>
<dbReference type="AlphaFoldDB" id="A0A382TNK8"/>
<reference evidence="9" key="1">
    <citation type="submission" date="2018-05" db="EMBL/GenBank/DDBJ databases">
        <authorList>
            <person name="Lanie J.A."/>
            <person name="Ng W.-L."/>
            <person name="Kazmierczak K.M."/>
            <person name="Andrzejewski T.M."/>
            <person name="Davidsen T.M."/>
            <person name="Wayne K.J."/>
            <person name="Tettelin H."/>
            <person name="Glass J.I."/>
            <person name="Rusch D."/>
            <person name="Podicherti R."/>
            <person name="Tsui H.-C.T."/>
            <person name="Winkler M.E."/>
        </authorList>
    </citation>
    <scope>NUCLEOTIDE SEQUENCE</scope>
</reference>
<organism evidence="9">
    <name type="scientific">marine metagenome</name>
    <dbReference type="NCBI Taxonomy" id="408172"/>
    <lineage>
        <taxon>unclassified sequences</taxon>
        <taxon>metagenomes</taxon>
        <taxon>ecological metagenomes</taxon>
    </lineage>
</organism>